<dbReference type="PANTHER" id="PTHR22237">
    <property type="entry name" value="APC MEMBRANE RECRUITMENT PROTEIN 2-RELATED"/>
    <property type="match status" value="1"/>
</dbReference>
<feature type="region of interest" description="Disordered" evidence="7">
    <location>
        <begin position="84"/>
        <end position="146"/>
    </location>
</feature>
<feature type="region of interest" description="Disordered" evidence="7">
    <location>
        <begin position="718"/>
        <end position="745"/>
    </location>
</feature>
<keyword evidence="3" id="KW-1003">Cell membrane</keyword>
<dbReference type="RefSeq" id="XP_015273566.1">
    <property type="nucleotide sequence ID" value="XM_015418080.1"/>
</dbReference>
<feature type="compositionally biased region" description="Basic and acidic residues" evidence="7">
    <location>
        <begin position="490"/>
        <end position="499"/>
    </location>
</feature>
<comment type="similarity">
    <text evidence="2">Belongs to the Amer family.</text>
</comment>
<sequence length="1143" mass="123412">MAAAGASRIEEKVGARSPSALRGLEDHNRQPQEEIGAADRLSGQSDASFAAAEQNRQQAAAGKLKKTAFKLFGGKRSICSLPSFFGGKNKGQGKGASKKGLCKSKTHDGLSDVGCEDATGGRLRSPSDGGTDFPSPQLPSSQSALLATETSPQVVFVGRSTSLCGSSDVFEKKPSGEKPLFLPRPKKGLKGLFNSIQHHRKRTELQEWTSRGAVAEERGQGSQQVGAETEQASEKTALKSMVLPPEPGENLHHQAAPGIKASLGESKETDQLVAQENHSEGDAGTGMASCEDTPDVELEVGDTLCVSSTYDGLPDALQPEYLDGDPPSVPSGDQLSLIFGDVTSLKSFDSFTGCGDIIAEPDIDSITESSASAGRSRDATKRSSCLVTYQGGGEEMAMPDDMEEYLQQVWEGAAKGDAATYETHLPEIVTNSELQGVNSCKQGPHLHAEGTRHDVDLLTPHSDQQESAPNSDEGYYDSTTPGPEDEAGDEEIKKDRLPRDSYSGDALYEFYEPDDGLMSPSHGNESWFDRKASPSKTFGQFLDFTLPAEKDLVRMMGQKSGEMETEEERLAAIQKQLLYWEMQREPVLKHLDMLSQDQRPREKECSECKTRMSGLVGKCPSCLGCERGAPHALSRSLNAGISAENQDWRDLQEMLCPQKHSDGGCAPKAHGSCLSEFVKNGVMLGSDVEHTVLESYALSSLALEKSVTYPFYRTHGRHSCPPSEHHGGTEPDFRESRTESKCEPEQAVNYSQALVEFTSSGTLFSSLSESLGSSDSGSAFTQNLPALPTMVTFDIVDVEQEGEGECEQHLEMNTDEDITVSFEAFDDSYVPKESFAECDERMFPGYPQSSFQSCNWGVASLPRCLRLQELSPPMPEPLSVCRRSRSLDTESLEFELGSSQPSKNGLKPCELWPKRGGCKKNSVAPGLSTGRENLPSSAEETEGRGTLPWPGLRSASRGADEFSSQEAKRWDCDLNALGCQSTREALELPDAELPFTSVPQNSVKETAGRPQHDGTNNPAPQVPRLMARPSNLPLQAPVESQEVSSTSRRHCGDSVAKKLAWVLPLGDSGAELPSSFALACSPNKPAAYQPMDMVEGGPQLHCSNGEAEHCRSSKDNLPKGRDGCWDTPSAGCQNVTMNVTAAK</sequence>
<feature type="region of interest" description="Disordered" evidence="7">
    <location>
        <begin position="920"/>
        <end position="957"/>
    </location>
</feature>
<gene>
    <name evidence="9" type="primary">AMER1</name>
</gene>
<evidence type="ECO:0000256" key="6">
    <source>
        <dbReference type="ARBA" id="ARBA00023136"/>
    </source>
</evidence>
<comment type="subcellular location">
    <subcellularLocation>
        <location evidence="1">Cell membrane</location>
        <topology evidence="1">Peripheral membrane protein</topology>
    </subcellularLocation>
</comment>
<accession>A0ABM1KIM9</accession>
<evidence type="ECO:0000256" key="1">
    <source>
        <dbReference type="ARBA" id="ARBA00004202"/>
    </source>
</evidence>
<name>A0ABM1KIM9_GEKJA</name>
<keyword evidence="5" id="KW-0446">Lipid-binding</keyword>
<reference evidence="9" key="1">
    <citation type="submission" date="2025-08" db="UniProtKB">
        <authorList>
            <consortium name="RefSeq"/>
        </authorList>
    </citation>
    <scope>IDENTIFICATION</scope>
</reference>
<keyword evidence="4" id="KW-0879">Wnt signaling pathway</keyword>
<dbReference type="Proteomes" id="UP000694871">
    <property type="component" value="Unplaced"/>
</dbReference>
<evidence type="ECO:0000256" key="3">
    <source>
        <dbReference type="ARBA" id="ARBA00022475"/>
    </source>
</evidence>
<keyword evidence="6" id="KW-0472">Membrane</keyword>
<feature type="compositionally biased region" description="Low complexity" evidence="7">
    <location>
        <begin position="134"/>
        <end position="146"/>
    </location>
</feature>
<organism evidence="8 9">
    <name type="scientific">Gekko japonicus</name>
    <name type="common">Schlegel's Japanese gecko</name>
    <dbReference type="NCBI Taxonomy" id="146911"/>
    <lineage>
        <taxon>Eukaryota</taxon>
        <taxon>Metazoa</taxon>
        <taxon>Chordata</taxon>
        <taxon>Craniata</taxon>
        <taxon>Vertebrata</taxon>
        <taxon>Euteleostomi</taxon>
        <taxon>Lepidosauria</taxon>
        <taxon>Squamata</taxon>
        <taxon>Bifurcata</taxon>
        <taxon>Gekkota</taxon>
        <taxon>Gekkonidae</taxon>
        <taxon>Gekkoninae</taxon>
        <taxon>Gekko</taxon>
    </lineage>
</organism>
<feature type="region of interest" description="Disordered" evidence="7">
    <location>
        <begin position="167"/>
        <end position="187"/>
    </location>
</feature>
<feature type="compositionally biased region" description="Polar residues" evidence="7">
    <location>
        <begin position="461"/>
        <end position="470"/>
    </location>
</feature>
<feature type="region of interest" description="Disordered" evidence="7">
    <location>
        <begin position="1"/>
        <end position="54"/>
    </location>
</feature>
<keyword evidence="8" id="KW-1185">Reference proteome</keyword>
<evidence type="ECO:0000256" key="7">
    <source>
        <dbReference type="SAM" id="MobiDB-lite"/>
    </source>
</evidence>
<evidence type="ECO:0000313" key="9">
    <source>
        <dbReference type="RefSeq" id="XP_015273566.1"/>
    </source>
</evidence>
<dbReference type="InterPro" id="IPR019003">
    <property type="entry name" value="AMER"/>
</dbReference>
<dbReference type="GeneID" id="107116197"/>
<feature type="region of interest" description="Disordered" evidence="7">
    <location>
        <begin position="1002"/>
        <end position="1025"/>
    </location>
</feature>
<evidence type="ECO:0000313" key="8">
    <source>
        <dbReference type="Proteomes" id="UP000694871"/>
    </source>
</evidence>
<evidence type="ECO:0000256" key="2">
    <source>
        <dbReference type="ARBA" id="ARBA00007750"/>
    </source>
</evidence>
<evidence type="ECO:0000256" key="4">
    <source>
        <dbReference type="ARBA" id="ARBA00022687"/>
    </source>
</evidence>
<feature type="region of interest" description="Disordered" evidence="7">
    <location>
        <begin position="460"/>
        <end position="500"/>
    </location>
</feature>
<feature type="compositionally biased region" description="Basic and acidic residues" evidence="7">
    <location>
        <begin position="23"/>
        <end position="32"/>
    </location>
</feature>
<dbReference type="PANTHER" id="PTHR22237:SF0">
    <property type="entry name" value="APC MEMBRANE RECRUITMENT PROTEIN 1"/>
    <property type="match status" value="1"/>
</dbReference>
<protein>
    <submittedName>
        <fullName evidence="9">APC membrane recruitment protein 1</fullName>
    </submittedName>
</protein>
<feature type="compositionally biased region" description="Basic and acidic residues" evidence="7">
    <location>
        <begin position="723"/>
        <end position="744"/>
    </location>
</feature>
<dbReference type="Pfam" id="PF09422">
    <property type="entry name" value="AMER"/>
    <property type="match status" value="1"/>
</dbReference>
<evidence type="ECO:0000256" key="5">
    <source>
        <dbReference type="ARBA" id="ARBA00023121"/>
    </source>
</evidence>
<proteinExistence type="inferred from homology"/>
<feature type="region of interest" description="Disordered" evidence="7">
    <location>
        <begin position="211"/>
        <end position="292"/>
    </location>
</feature>